<organism evidence="3 4">
    <name type="scientific">Branchiostoma belcheri</name>
    <name type="common">Amphioxus</name>
    <dbReference type="NCBI Taxonomy" id="7741"/>
    <lineage>
        <taxon>Eukaryota</taxon>
        <taxon>Metazoa</taxon>
        <taxon>Chordata</taxon>
        <taxon>Cephalochordata</taxon>
        <taxon>Leptocardii</taxon>
        <taxon>Amphioxiformes</taxon>
        <taxon>Branchiostomatidae</taxon>
        <taxon>Branchiostoma</taxon>
    </lineage>
</organism>
<dbReference type="GeneID" id="109469205"/>
<dbReference type="OrthoDB" id="10529265at2759"/>
<gene>
    <name evidence="4" type="primary">LOC109469205</name>
</gene>
<keyword evidence="3" id="KW-1185">Reference proteome</keyword>
<evidence type="ECO:0000256" key="2">
    <source>
        <dbReference type="SAM" id="SignalP"/>
    </source>
</evidence>
<keyword evidence="2" id="KW-0732">Signal</keyword>
<accession>A0A6P4YFI5</accession>
<reference evidence="4" key="1">
    <citation type="submission" date="2025-08" db="UniProtKB">
        <authorList>
            <consortium name="RefSeq"/>
        </authorList>
    </citation>
    <scope>IDENTIFICATION</scope>
    <source>
        <tissue evidence="4">Gonad</tissue>
    </source>
</reference>
<name>A0A6P4YFI5_BRABE</name>
<sequence>MKLFVCMLLVTIVVMATLIDDSEGWRRRRRRRRSGLQADTDADSDLREVMEEARALLDELNEQPEQLDTREMDDLDEGNLLADQEDIRRRR</sequence>
<feature type="chain" id="PRO_5028185254" evidence="2">
    <location>
        <begin position="17"/>
        <end position="91"/>
    </location>
</feature>
<dbReference type="RefSeq" id="XP_019623208.1">
    <property type="nucleotide sequence ID" value="XM_019767649.1"/>
</dbReference>
<feature type="signal peptide" evidence="2">
    <location>
        <begin position="1"/>
        <end position="16"/>
    </location>
</feature>
<evidence type="ECO:0000256" key="1">
    <source>
        <dbReference type="SAM" id="MobiDB-lite"/>
    </source>
</evidence>
<evidence type="ECO:0000313" key="3">
    <source>
        <dbReference type="Proteomes" id="UP000515135"/>
    </source>
</evidence>
<protein>
    <submittedName>
        <fullName evidence="4">Uncharacterized protein LOC109469205 isoform X2</fullName>
    </submittedName>
</protein>
<evidence type="ECO:0000313" key="4">
    <source>
        <dbReference type="RefSeq" id="XP_019623208.1"/>
    </source>
</evidence>
<feature type="region of interest" description="Disordered" evidence="1">
    <location>
        <begin position="59"/>
        <end position="91"/>
    </location>
</feature>
<dbReference type="AlphaFoldDB" id="A0A6P4YFI5"/>
<dbReference type="Proteomes" id="UP000515135">
    <property type="component" value="Unplaced"/>
</dbReference>
<proteinExistence type="predicted"/>